<dbReference type="STRING" id="1715691.TA5113_00695"/>
<dbReference type="EC" id="4.4.1.13" evidence="2"/>
<dbReference type="InterPro" id="IPR015421">
    <property type="entry name" value="PyrdxlP-dep_Trfase_major"/>
</dbReference>
<dbReference type="CDD" id="cd00609">
    <property type="entry name" value="AAT_like"/>
    <property type="match status" value="1"/>
</dbReference>
<comment type="similarity">
    <text evidence="5">Belongs to the class-II pyridoxal-phosphate-dependent aminotransferase family. MalY/PatB cystathionine beta-lyase subfamily.</text>
</comment>
<dbReference type="AlphaFoldDB" id="A0A0P1IUN1"/>
<dbReference type="InterPro" id="IPR015422">
    <property type="entry name" value="PyrdxlP-dep_Trfase_small"/>
</dbReference>
<reference evidence="8" key="1">
    <citation type="submission" date="2015-09" db="EMBL/GenBank/DDBJ databases">
        <authorList>
            <person name="Rodrigo-Torres Lidia"/>
            <person name="Arahal R.David."/>
        </authorList>
    </citation>
    <scope>NUCLEOTIDE SEQUENCE [LARGE SCALE GENOMIC DNA]</scope>
    <source>
        <strain evidence="8">CECT 5114</strain>
    </source>
</reference>
<keyword evidence="8" id="KW-1185">Reference proteome</keyword>
<dbReference type="InterPro" id="IPR015424">
    <property type="entry name" value="PyrdxlP-dep_Trfase"/>
</dbReference>
<dbReference type="GO" id="GO:0030170">
    <property type="term" value="F:pyridoxal phosphate binding"/>
    <property type="evidence" value="ECO:0007669"/>
    <property type="project" value="InterPro"/>
</dbReference>
<evidence type="ECO:0000256" key="1">
    <source>
        <dbReference type="ARBA" id="ARBA00001933"/>
    </source>
</evidence>
<evidence type="ECO:0000313" key="8">
    <source>
        <dbReference type="Proteomes" id="UP000051184"/>
    </source>
</evidence>
<keyword evidence="4 7" id="KW-0456">Lyase</keyword>
<dbReference type="GO" id="GO:0047804">
    <property type="term" value="F:cysteine-S-conjugate beta-lyase activity"/>
    <property type="evidence" value="ECO:0007669"/>
    <property type="project" value="UniProtKB-EC"/>
</dbReference>
<name>A0A0P1IUN1_9RHOB</name>
<dbReference type="PANTHER" id="PTHR43525:SF1">
    <property type="entry name" value="PROTEIN MALY"/>
    <property type="match status" value="1"/>
</dbReference>
<dbReference type="EMBL" id="CYUE01000022">
    <property type="protein sequence ID" value="CUK27298.1"/>
    <property type="molecule type" value="Genomic_DNA"/>
</dbReference>
<proteinExistence type="inferred from homology"/>
<dbReference type="Pfam" id="PF00155">
    <property type="entry name" value="Aminotran_1_2"/>
    <property type="match status" value="1"/>
</dbReference>
<gene>
    <name evidence="7" type="primary">patB</name>
    <name evidence="7" type="ORF">TA5114_03126</name>
</gene>
<dbReference type="PANTHER" id="PTHR43525">
    <property type="entry name" value="PROTEIN MALY"/>
    <property type="match status" value="1"/>
</dbReference>
<keyword evidence="3" id="KW-0663">Pyridoxal phosphate</keyword>
<dbReference type="InterPro" id="IPR004839">
    <property type="entry name" value="Aminotransferase_I/II_large"/>
</dbReference>
<dbReference type="Gene3D" id="3.90.1150.10">
    <property type="entry name" value="Aspartate Aminotransferase, domain 1"/>
    <property type="match status" value="1"/>
</dbReference>
<dbReference type="Gene3D" id="3.40.640.10">
    <property type="entry name" value="Type I PLP-dependent aspartate aminotransferase-like (Major domain)"/>
    <property type="match status" value="1"/>
</dbReference>
<accession>A0A0P1IUN1</accession>
<evidence type="ECO:0000256" key="3">
    <source>
        <dbReference type="ARBA" id="ARBA00022898"/>
    </source>
</evidence>
<dbReference type="SUPFAM" id="SSF53383">
    <property type="entry name" value="PLP-dependent transferases"/>
    <property type="match status" value="1"/>
</dbReference>
<evidence type="ECO:0000256" key="5">
    <source>
        <dbReference type="ARBA" id="ARBA00037974"/>
    </source>
</evidence>
<dbReference type="InterPro" id="IPR051798">
    <property type="entry name" value="Class-II_PLP-Dep_Aminotrans"/>
</dbReference>
<sequence length="392" mass="43760">MSFDHVINRIGTNSSKWDLMERAFGVPADDGIAMWIADMDFAAPDFLQRATQGLIEKANYGYFCGLESFHEAVHWWMDNRHGWSVDPNWTFITYGLGHGIATALQAFSERGDHIATFTPVYHEFQAKIERGGRVNTQLPLAKDEAGRYVMDFDAYDALMTGKERILLISTPHNPAGRVWSQEELNELGAFCEKHDLILIADEVHHDLVFSGNKHIATAVALPDLLDRMVITTAASKTFNVAGGRCGCVIVPGEKLRATFRAFYNSFDINPNALGVELTKAAYTPEGAAWVDKLMPYIEENCRIFKTALDLLPGVEFMPMQSTYLAWVNFEATGLSMDEVHDRVYKQAHIAATPGKNLGTGGETYLRFNMGTQRARITEATSRLTDVFSDLNS</sequence>
<evidence type="ECO:0000313" key="7">
    <source>
        <dbReference type="EMBL" id="CUK27298.1"/>
    </source>
</evidence>
<evidence type="ECO:0000256" key="4">
    <source>
        <dbReference type="ARBA" id="ARBA00023239"/>
    </source>
</evidence>
<organism evidence="7 8">
    <name type="scientific">Cognatishimia activa</name>
    <dbReference type="NCBI Taxonomy" id="1715691"/>
    <lineage>
        <taxon>Bacteria</taxon>
        <taxon>Pseudomonadati</taxon>
        <taxon>Pseudomonadota</taxon>
        <taxon>Alphaproteobacteria</taxon>
        <taxon>Rhodobacterales</taxon>
        <taxon>Paracoccaceae</taxon>
        <taxon>Cognatishimia</taxon>
    </lineage>
</organism>
<comment type="cofactor">
    <cofactor evidence="1">
        <name>pyridoxal 5'-phosphate</name>
        <dbReference type="ChEBI" id="CHEBI:597326"/>
    </cofactor>
</comment>
<dbReference type="RefSeq" id="WP_058316219.1">
    <property type="nucleotide sequence ID" value="NZ_CYTO01000007.1"/>
</dbReference>
<dbReference type="Proteomes" id="UP000051184">
    <property type="component" value="Unassembled WGS sequence"/>
</dbReference>
<feature type="domain" description="Aminotransferase class I/classII large" evidence="6">
    <location>
        <begin position="58"/>
        <end position="383"/>
    </location>
</feature>
<evidence type="ECO:0000259" key="6">
    <source>
        <dbReference type="Pfam" id="PF00155"/>
    </source>
</evidence>
<evidence type="ECO:0000256" key="2">
    <source>
        <dbReference type="ARBA" id="ARBA00012224"/>
    </source>
</evidence>
<protein>
    <recommendedName>
        <fullName evidence="2">cysteine-S-conjugate beta-lyase</fullName>
        <ecNumber evidence="2">4.4.1.13</ecNumber>
    </recommendedName>
</protein>
<dbReference type="OrthoDB" id="3224382at2"/>